<dbReference type="EMBL" id="JAFNEN010000020">
    <property type="protein sequence ID" value="KAG8200087.1"/>
    <property type="molecule type" value="Genomic_DNA"/>
</dbReference>
<protein>
    <submittedName>
        <fullName evidence="1">Uncharacterized protein</fullName>
    </submittedName>
</protein>
<dbReference type="AlphaFoldDB" id="A0AAV6VW98"/>
<evidence type="ECO:0000313" key="1">
    <source>
        <dbReference type="EMBL" id="KAG8200087.1"/>
    </source>
</evidence>
<organism evidence="1 2">
    <name type="scientific">Oedothorax gibbosus</name>
    <dbReference type="NCBI Taxonomy" id="931172"/>
    <lineage>
        <taxon>Eukaryota</taxon>
        <taxon>Metazoa</taxon>
        <taxon>Ecdysozoa</taxon>
        <taxon>Arthropoda</taxon>
        <taxon>Chelicerata</taxon>
        <taxon>Arachnida</taxon>
        <taxon>Araneae</taxon>
        <taxon>Araneomorphae</taxon>
        <taxon>Entelegynae</taxon>
        <taxon>Araneoidea</taxon>
        <taxon>Linyphiidae</taxon>
        <taxon>Erigoninae</taxon>
        <taxon>Oedothorax</taxon>
    </lineage>
</organism>
<dbReference type="Proteomes" id="UP000827092">
    <property type="component" value="Unassembled WGS sequence"/>
</dbReference>
<comment type="caution">
    <text evidence="1">The sequence shown here is derived from an EMBL/GenBank/DDBJ whole genome shotgun (WGS) entry which is preliminary data.</text>
</comment>
<accession>A0AAV6VW98</accession>
<evidence type="ECO:0000313" key="2">
    <source>
        <dbReference type="Proteomes" id="UP000827092"/>
    </source>
</evidence>
<gene>
    <name evidence="1" type="ORF">JTE90_001943</name>
</gene>
<name>A0AAV6VW98_9ARAC</name>
<sequence length="97" mass="11109">MHKIDLAASLFSSPSIAIPSNLQPEHQRSERVIAEEEHFQWQVRNHSVLISNRMLCNHPLSHGCVIRGPFIFFCRYKEQEDAQGGPALCLDVPSRWV</sequence>
<reference evidence="1 2" key="1">
    <citation type="journal article" date="2022" name="Nat. Ecol. Evol.">
        <title>A masculinizing supergene underlies an exaggerated male reproductive morph in a spider.</title>
        <authorList>
            <person name="Hendrickx F."/>
            <person name="De Corte Z."/>
            <person name="Sonet G."/>
            <person name="Van Belleghem S.M."/>
            <person name="Kostlbacher S."/>
            <person name="Vangestel C."/>
        </authorList>
    </citation>
    <scope>NUCLEOTIDE SEQUENCE [LARGE SCALE GENOMIC DNA]</scope>
    <source>
        <strain evidence="1">W744_W776</strain>
    </source>
</reference>
<keyword evidence="2" id="KW-1185">Reference proteome</keyword>
<proteinExistence type="predicted"/>